<dbReference type="Proteomes" id="UP000655208">
    <property type="component" value="Unassembled WGS sequence"/>
</dbReference>
<dbReference type="Pfam" id="PF08240">
    <property type="entry name" value="ADH_N"/>
    <property type="match status" value="1"/>
</dbReference>
<dbReference type="InterPro" id="IPR002328">
    <property type="entry name" value="ADH_Zn_CS"/>
</dbReference>
<reference evidence="9" key="1">
    <citation type="journal article" date="2014" name="Int. J. Syst. Evol. Microbiol.">
        <title>Complete genome sequence of Corynebacterium casei LMG S-19264T (=DSM 44701T), isolated from a smear-ripened cheese.</title>
        <authorList>
            <consortium name="US DOE Joint Genome Institute (JGI-PGF)"/>
            <person name="Walter F."/>
            <person name="Albersmeier A."/>
            <person name="Kalinowski J."/>
            <person name="Ruckert C."/>
        </authorList>
    </citation>
    <scope>NUCLEOTIDE SEQUENCE</scope>
    <source>
        <strain evidence="9">CGMCC 4.7308</strain>
    </source>
</reference>
<dbReference type="SMART" id="SM00829">
    <property type="entry name" value="PKS_ER"/>
    <property type="match status" value="1"/>
</dbReference>
<evidence type="ECO:0000313" key="9">
    <source>
        <dbReference type="EMBL" id="GGM04586.1"/>
    </source>
</evidence>
<dbReference type="GO" id="GO:0046294">
    <property type="term" value="P:formaldehyde catabolic process"/>
    <property type="evidence" value="ECO:0007669"/>
    <property type="project" value="TreeGrafter"/>
</dbReference>
<keyword evidence="4 7" id="KW-0862">Zinc</keyword>
<dbReference type="RefSeq" id="WP_188942020.1">
    <property type="nucleotide sequence ID" value="NZ_BMNA01000004.1"/>
</dbReference>
<name>A0A917SYJ6_9ACTN</name>
<evidence type="ECO:0000259" key="8">
    <source>
        <dbReference type="SMART" id="SM00829"/>
    </source>
</evidence>
<dbReference type="CDD" id="cd08279">
    <property type="entry name" value="Zn_ADH_class_III"/>
    <property type="match status" value="1"/>
</dbReference>
<dbReference type="PANTHER" id="PTHR43880:SF12">
    <property type="entry name" value="ALCOHOL DEHYDROGENASE CLASS-3"/>
    <property type="match status" value="1"/>
</dbReference>
<dbReference type="InterPro" id="IPR013154">
    <property type="entry name" value="ADH-like_N"/>
</dbReference>
<evidence type="ECO:0000256" key="1">
    <source>
        <dbReference type="ARBA" id="ARBA00001947"/>
    </source>
</evidence>
<dbReference type="GO" id="GO:0008270">
    <property type="term" value="F:zinc ion binding"/>
    <property type="evidence" value="ECO:0007669"/>
    <property type="project" value="InterPro"/>
</dbReference>
<keyword evidence="6" id="KW-0520">NAD</keyword>
<organism evidence="9 10">
    <name type="scientific">Nakamurella endophytica</name>
    <dbReference type="NCBI Taxonomy" id="1748367"/>
    <lineage>
        <taxon>Bacteria</taxon>
        <taxon>Bacillati</taxon>
        <taxon>Actinomycetota</taxon>
        <taxon>Actinomycetes</taxon>
        <taxon>Nakamurellales</taxon>
        <taxon>Nakamurellaceae</taxon>
        <taxon>Nakamurella</taxon>
    </lineage>
</organism>
<evidence type="ECO:0000313" key="10">
    <source>
        <dbReference type="Proteomes" id="UP000655208"/>
    </source>
</evidence>
<dbReference type="FunFam" id="3.40.50.720:FF:000003">
    <property type="entry name" value="S-(hydroxymethyl)glutathione dehydrogenase"/>
    <property type="match status" value="1"/>
</dbReference>
<evidence type="ECO:0000256" key="3">
    <source>
        <dbReference type="ARBA" id="ARBA00022723"/>
    </source>
</evidence>
<evidence type="ECO:0000256" key="4">
    <source>
        <dbReference type="ARBA" id="ARBA00022833"/>
    </source>
</evidence>
<dbReference type="PROSITE" id="PS00059">
    <property type="entry name" value="ADH_ZINC"/>
    <property type="match status" value="1"/>
</dbReference>
<dbReference type="GO" id="GO:0005829">
    <property type="term" value="C:cytosol"/>
    <property type="evidence" value="ECO:0007669"/>
    <property type="project" value="TreeGrafter"/>
</dbReference>
<evidence type="ECO:0000256" key="6">
    <source>
        <dbReference type="ARBA" id="ARBA00023027"/>
    </source>
</evidence>
<dbReference type="InterPro" id="IPR020843">
    <property type="entry name" value="ER"/>
</dbReference>
<dbReference type="Gene3D" id="3.90.180.10">
    <property type="entry name" value="Medium-chain alcohol dehydrogenases, catalytic domain"/>
    <property type="match status" value="1"/>
</dbReference>
<evidence type="ECO:0000256" key="7">
    <source>
        <dbReference type="RuleBase" id="RU361277"/>
    </source>
</evidence>
<keyword evidence="5" id="KW-0560">Oxidoreductase</keyword>
<evidence type="ECO:0000256" key="2">
    <source>
        <dbReference type="ARBA" id="ARBA00008072"/>
    </source>
</evidence>
<dbReference type="AlphaFoldDB" id="A0A917SYJ6"/>
<proteinExistence type="inferred from homology"/>
<sequence length="368" mass="38185">MDATITAAVLNTAPGPLRLEELRLDEPTDREVRVRVAAAGICHSDLHEIDGTFPTQTPIVLGHEAAGVVEAVGSAVTGFRPGDHVVSCLSVFCGECRYCTNGQLVLCTKRGDLSHRRPRPRLRNAAGQAVRPTAGIGAFATSMLVHENALVGVPADIPPATASILGCAVTTGLGAVLRTAAVRPGQDVVVLGAGGIGLAAVQGARLAGAARIIAVDIHAAKLDAARHCGATAGVDARHVDPVAAVRELTDGGADHVLEAVGTSRTVMQALEMLRPGGTATVIGMVPGGRPVEIQGTDFFLQEKRLQGSFMGSNQFKVDIPRYIELNRQGRLMLDELVTHTVTLETINEGVAILAAGEATRVVTVLDAA</sequence>
<dbReference type="PANTHER" id="PTHR43880">
    <property type="entry name" value="ALCOHOL DEHYDROGENASE"/>
    <property type="match status" value="1"/>
</dbReference>
<accession>A0A917SYJ6</accession>
<dbReference type="Gene3D" id="3.40.50.720">
    <property type="entry name" value="NAD(P)-binding Rossmann-like Domain"/>
    <property type="match status" value="1"/>
</dbReference>
<protein>
    <submittedName>
        <fullName evidence="9">Alcohol dehydrogenase</fullName>
    </submittedName>
</protein>
<evidence type="ECO:0000256" key="5">
    <source>
        <dbReference type="ARBA" id="ARBA00023002"/>
    </source>
</evidence>
<dbReference type="InterPro" id="IPR011032">
    <property type="entry name" value="GroES-like_sf"/>
</dbReference>
<keyword evidence="10" id="KW-1185">Reference proteome</keyword>
<comment type="caution">
    <text evidence="9">The sequence shown here is derived from an EMBL/GenBank/DDBJ whole genome shotgun (WGS) entry which is preliminary data.</text>
</comment>
<gene>
    <name evidence="9" type="ORF">GCM10011594_26020</name>
</gene>
<comment type="similarity">
    <text evidence="2 7">Belongs to the zinc-containing alcohol dehydrogenase family.</text>
</comment>
<dbReference type="Pfam" id="PF00107">
    <property type="entry name" value="ADH_zinc_N"/>
    <property type="match status" value="1"/>
</dbReference>
<dbReference type="InterPro" id="IPR013149">
    <property type="entry name" value="ADH-like_C"/>
</dbReference>
<feature type="domain" description="Enoyl reductase (ER)" evidence="8">
    <location>
        <begin position="15"/>
        <end position="363"/>
    </location>
</feature>
<dbReference type="InterPro" id="IPR036291">
    <property type="entry name" value="NAD(P)-bd_dom_sf"/>
</dbReference>
<dbReference type="SUPFAM" id="SSF51735">
    <property type="entry name" value="NAD(P)-binding Rossmann-fold domains"/>
    <property type="match status" value="1"/>
</dbReference>
<keyword evidence="3 7" id="KW-0479">Metal-binding</keyword>
<comment type="cofactor">
    <cofactor evidence="1 7">
        <name>Zn(2+)</name>
        <dbReference type="ChEBI" id="CHEBI:29105"/>
    </cofactor>
</comment>
<dbReference type="EMBL" id="BMNA01000004">
    <property type="protein sequence ID" value="GGM04586.1"/>
    <property type="molecule type" value="Genomic_DNA"/>
</dbReference>
<dbReference type="SUPFAM" id="SSF50129">
    <property type="entry name" value="GroES-like"/>
    <property type="match status" value="2"/>
</dbReference>
<reference evidence="9" key="2">
    <citation type="submission" date="2020-09" db="EMBL/GenBank/DDBJ databases">
        <authorList>
            <person name="Sun Q."/>
            <person name="Zhou Y."/>
        </authorList>
    </citation>
    <scope>NUCLEOTIDE SEQUENCE</scope>
    <source>
        <strain evidence="9">CGMCC 4.7308</strain>
    </source>
</reference>
<dbReference type="GO" id="GO:0051903">
    <property type="term" value="F:S-(hydroxymethyl)glutathione dehydrogenase [NAD(P)+] activity"/>
    <property type="evidence" value="ECO:0007669"/>
    <property type="project" value="TreeGrafter"/>
</dbReference>